<organism evidence="1 2">
    <name type="scientific">Paenibacillus plantarum</name>
    <dbReference type="NCBI Taxonomy" id="2654975"/>
    <lineage>
        <taxon>Bacteria</taxon>
        <taxon>Bacillati</taxon>
        <taxon>Bacillota</taxon>
        <taxon>Bacilli</taxon>
        <taxon>Bacillales</taxon>
        <taxon>Paenibacillaceae</taxon>
        <taxon>Paenibacillus</taxon>
    </lineage>
</organism>
<accession>A0ABX1XFY2</accession>
<reference evidence="1 2" key="1">
    <citation type="submission" date="2019-10" db="EMBL/GenBank/DDBJ databases">
        <title>Description of Paenibacillus humi sp. nov.</title>
        <authorList>
            <person name="Carlier A."/>
            <person name="Qi S."/>
        </authorList>
    </citation>
    <scope>NUCLEOTIDE SEQUENCE [LARGE SCALE GENOMIC DNA]</scope>
    <source>
        <strain evidence="1 2">LMG 31461</strain>
    </source>
</reference>
<keyword evidence="2" id="KW-1185">Reference proteome</keyword>
<proteinExistence type="predicted"/>
<protein>
    <submittedName>
        <fullName evidence="1">Uncharacterized protein</fullName>
    </submittedName>
</protein>
<comment type="caution">
    <text evidence="1">The sequence shown here is derived from an EMBL/GenBank/DDBJ whole genome shotgun (WGS) entry which is preliminary data.</text>
</comment>
<evidence type="ECO:0000313" key="2">
    <source>
        <dbReference type="Proteomes" id="UP000653578"/>
    </source>
</evidence>
<sequence length="85" mass="9469">MDERETEIVAFLASIYWKKVKEVEIKLYNGNKIEIEFHDDGHHHCHHGRCCPTGGTGATGATGPAGYISANLIYIANFNSEIVFM</sequence>
<dbReference type="EMBL" id="WHNY01000067">
    <property type="protein sequence ID" value="NOU67402.1"/>
    <property type="molecule type" value="Genomic_DNA"/>
</dbReference>
<dbReference type="RefSeq" id="WP_171634123.1">
    <property type="nucleotide sequence ID" value="NZ_WHNY01000067.1"/>
</dbReference>
<evidence type="ECO:0000313" key="1">
    <source>
        <dbReference type="EMBL" id="NOU67402.1"/>
    </source>
</evidence>
<dbReference type="Proteomes" id="UP000653578">
    <property type="component" value="Unassembled WGS sequence"/>
</dbReference>
<name>A0ABX1XFY2_9BACL</name>
<gene>
    <name evidence="1" type="ORF">GC096_25485</name>
</gene>